<comment type="caution">
    <text evidence="2">The sequence shown here is derived from an EMBL/GenBank/DDBJ whole genome shotgun (WGS) entry which is preliminary data.</text>
</comment>
<evidence type="ECO:0000313" key="2">
    <source>
        <dbReference type="EMBL" id="OWZ22797.1"/>
    </source>
</evidence>
<keyword evidence="3" id="KW-1185">Reference proteome</keyword>
<reference evidence="3" key="1">
    <citation type="submission" date="2017-03" db="EMBL/GenBank/DDBJ databases">
        <title>Phytopthora megakarya and P. palmivora, two closely related causual agents of cacao black pod achieved similar genome size and gene model numbers by different mechanisms.</title>
        <authorList>
            <person name="Ali S."/>
            <person name="Shao J."/>
            <person name="Larry D.J."/>
            <person name="Kronmiller B."/>
            <person name="Shen D."/>
            <person name="Strem M.D."/>
            <person name="Melnick R.L."/>
            <person name="Guiltinan M.J."/>
            <person name="Tyler B.M."/>
            <person name="Meinhardt L.W."/>
            <person name="Bailey B.A."/>
        </authorList>
    </citation>
    <scope>NUCLEOTIDE SEQUENCE [LARGE SCALE GENOMIC DNA]</scope>
    <source>
        <strain evidence="3">zdho120</strain>
    </source>
</reference>
<sequence>MEKNSCAPPAPKHQRLASPSRQEEKHEDNKAQRNVFVYSDMLSSREDESADERCSDDDGSDSFCSDGLESNGSAGEDPDPPSKYLSGIQHFRQFCKKDPFGKAIINASENYNGVFNALDLAVGALGRPELIPQDVVAKFIADELAQCRDLLKACTWKLFFKMVPKLRTSKCDLIVNALKQNLITGGRRGSRVLLELEEKDVDAKANMCTIVGEDKDGMVRERSVQECTWMNFFSFVRPFRVFTPHT</sequence>
<accession>A0A225X0G2</accession>
<dbReference type="OrthoDB" id="129387at2759"/>
<protein>
    <submittedName>
        <fullName evidence="2">Uncharacterized protein</fullName>
    </submittedName>
</protein>
<feature type="region of interest" description="Disordered" evidence="1">
    <location>
        <begin position="1"/>
        <end position="82"/>
    </location>
</feature>
<organism evidence="2 3">
    <name type="scientific">Phytophthora megakarya</name>
    <dbReference type="NCBI Taxonomy" id="4795"/>
    <lineage>
        <taxon>Eukaryota</taxon>
        <taxon>Sar</taxon>
        <taxon>Stramenopiles</taxon>
        <taxon>Oomycota</taxon>
        <taxon>Peronosporomycetes</taxon>
        <taxon>Peronosporales</taxon>
        <taxon>Peronosporaceae</taxon>
        <taxon>Phytophthora</taxon>
    </lineage>
</organism>
<name>A0A225X0G2_9STRA</name>
<dbReference type="AlphaFoldDB" id="A0A225X0G2"/>
<dbReference type="EMBL" id="NBNE01000108">
    <property type="protein sequence ID" value="OWZ22797.1"/>
    <property type="molecule type" value="Genomic_DNA"/>
</dbReference>
<feature type="compositionally biased region" description="Basic and acidic residues" evidence="1">
    <location>
        <begin position="43"/>
        <end position="53"/>
    </location>
</feature>
<evidence type="ECO:0000313" key="3">
    <source>
        <dbReference type="Proteomes" id="UP000198211"/>
    </source>
</evidence>
<evidence type="ECO:0000256" key="1">
    <source>
        <dbReference type="SAM" id="MobiDB-lite"/>
    </source>
</evidence>
<gene>
    <name evidence="2" type="ORF">PHMEG_0002440</name>
</gene>
<dbReference type="Proteomes" id="UP000198211">
    <property type="component" value="Unassembled WGS sequence"/>
</dbReference>
<feature type="compositionally biased region" description="Basic and acidic residues" evidence="1">
    <location>
        <begin position="21"/>
        <end position="31"/>
    </location>
</feature>
<proteinExistence type="predicted"/>